<keyword evidence="1" id="KW-0175">Coiled coil</keyword>
<dbReference type="PANTHER" id="PTHR47805:SF1">
    <property type="entry name" value="SAGA-ASSOCIATED FACTOR 73"/>
    <property type="match status" value="1"/>
</dbReference>
<evidence type="ECO:0000256" key="1">
    <source>
        <dbReference type="SAM" id="Coils"/>
    </source>
</evidence>
<feature type="region of interest" description="Disordered" evidence="2">
    <location>
        <begin position="96"/>
        <end position="130"/>
    </location>
</feature>
<dbReference type="PROSITE" id="PS51505">
    <property type="entry name" value="SCA7"/>
    <property type="match status" value="1"/>
</dbReference>
<proteinExistence type="predicted"/>
<keyword evidence="5" id="KW-1185">Reference proteome</keyword>
<dbReference type="GO" id="GO:0031048">
    <property type="term" value="P:regulatory ncRNA-mediated heterochromatin formation"/>
    <property type="evidence" value="ECO:0007669"/>
    <property type="project" value="TreeGrafter"/>
</dbReference>
<evidence type="ECO:0000313" key="4">
    <source>
        <dbReference type="EMBL" id="KAE9395017.1"/>
    </source>
</evidence>
<dbReference type="Proteomes" id="UP000799118">
    <property type="component" value="Unassembled WGS sequence"/>
</dbReference>
<dbReference type="Pfam" id="PF08313">
    <property type="entry name" value="SCA7"/>
    <property type="match status" value="1"/>
</dbReference>
<gene>
    <name evidence="4" type="ORF">BT96DRAFT_165466</name>
</gene>
<name>A0A6A4HCQ0_9AGAR</name>
<dbReference type="AlphaFoldDB" id="A0A6A4HCQ0"/>
<dbReference type="PANTHER" id="PTHR47805">
    <property type="entry name" value="SAGA-ASSOCIATED FACTOR 73"/>
    <property type="match status" value="1"/>
</dbReference>
<dbReference type="GO" id="GO:0000124">
    <property type="term" value="C:SAGA complex"/>
    <property type="evidence" value="ECO:0007669"/>
    <property type="project" value="InterPro"/>
</dbReference>
<protein>
    <submittedName>
        <fullName evidence="4">SCA7-domain-containing protein</fullName>
    </submittedName>
</protein>
<organism evidence="4 5">
    <name type="scientific">Gymnopus androsaceus JB14</name>
    <dbReference type="NCBI Taxonomy" id="1447944"/>
    <lineage>
        <taxon>Eukaryota</taxon>
        <taxon>Fungi</taxon>
        <taxon>Dikarya</taxon>
        <taxon>Basidiomycota</taxon>
        <taxon>Agaricomycotina</taxon>
        <taxon>Agaricomycetes</taxon>
        <taxon>Agaricomycetidae</taxon>
        <taxon>Agaricales</taxon>
        <taxon>Marasmiineae</taxon>
        <taxon>Omphalotaceae</taxon>
        <taxon>Gymnopus</taxon>
    </lineage>
</organism>
<feature type="region of interest" description="Disordered" evidence="2">
    <location>
        <begin position="1"/>
        <end position="40"/>
    </location>
</feature>
<accession>A0A6A4HCQ0</accession>
<evidence type="ECO:0000256" key="2">
    <source>
        <dbReference type="SAM" id="MobiDB-lite"/>
    </source>
</evidence>
<feature type="compositionally biased region" description="Polar residues" evidence="2">
    <location>
        <begin position="26"/>
        <end position="40"/>
    </location>
</feature>
<dbReference type="GO" id="GO:0006357">
    <property type="term" value="P:regulation of transcription by RNA polymerase II"/>
    <property type="evidence" value="ECO:0007669"/>
    <property type="project" value="TreeGrafter"/>
</dbReference>
<evidence type="ECO:0000313" key="5">
    <source>
        <dbReference type="Proteomes" id="UP000799118"/>
    </source>
</evidence>
<dbReference type="InterPro" id="IPR037804">
    <property type="entry name" value="SGF73"/>
</dbReference>
<feature type="coiled-coil region" evidence="1">
    <location>
        <begin position="191"/>
        <end position="223"/>
    </location>
</feature>
<reference evidence="4" key="1">
    <citation type="journal article" date="2019" name="Environ. Microbiol.">
        <title>Fungal ecological strategies reflected in gene transcription - a case study of two litter decomposers.</title>
        <authorList>
            <person name="Barbi F."/>
            <person name="Kohler A."/>
            <person name="Barry K."/>
            <person name="Baskaran P."/>
            <person name="Daum C."/>
            <person name="Fauchery L."/>
            <person name="Ihrmark K."/>
            <person name="Kuo A."/>
            <person name="LaButti K."/>
            <person name="Lipzen A."/>
            <person name="Morin E."/>
            <person name="Grigoriev I.V."/>
            <person name="Henrissat B."/>
            <person name="Lindahl B."/>
            <person name="Martin F."/>
        </authorList>
    </citation>
    <scope>NUCLEOTIDE SEQUENCE</scope>
    <source>
        <strain evidence="4">JB14</strain>
    </source>
</reference>
<dbReference type="EMBL" id="ML769539">
    <property type="protein sequence ID" value="KAE9395017.1"/>
    <property type="molecule type" value="Genomic_DNA"/>
</dbReference>
<sequence length="350" mass="37717">MTLKLKGAPSSNPTPFSWDDLRSPSPAATSTENPSSSATTWLPAREMKILSAHPLTSTSDIGVVRCKECNKPILKSVAVEHAANCLQIRTAVSSKKRKASPISSSAPGTSGEPPSKKTKKAPLPKITKGRSKLPVDYDKQCGVINDKNLPCSRSLTCKSHSMGAKRAVTGRSRAYDDLLLDWQREHNPNFVERVKRETKKEKKEKKEKEKAERKRAIEEAAVKLGLDPASAAGKKAGAAATGITNSKHSSGKHNKRAAAAAAAAAAALSANTLDDIDENLDDVDSELEIEELVSAVRTARNTGVIAQPLAVPSDVSSWFVERRERMRSSHLLISGALNPTKNQLNRRGYA</sequence>
<feature type="compositionally biased region" description="Basic residues" evidence="2">
    <location>
        <begin position="116"/>
        <end position="130"/>
    </location>
</feature>
<dbReference type="Gene3D" id="6.10.140.1270">
    <property type="match status" value="1"/>
</dbReference>
<dbReference type="OrthoDB" id="21678at2759"/>
<feature type="domain" description="SCA7" evidence="3">
    <location>
        <begin position="128"/>
        <end position="194"/>
    </location>
</feature>
<evidence type="ECO:0000259" key="3">
    <source>
        <dbReference type="PROSITE" id="PS51505"/>
    </source>
</evidence>
<dbReference type="InterPro" id="IPR013243">
    <property type="entry name" value="SCA7_dom"/>
</dbReference>
<dbReference type="GO" id="GO:1904802">
    <property type="term" value="P:RITS complex assembly"/>
    <property type="evidence" value="ECO:0007669"/>
    <property type="project" value="TreeGrafter"/>
</dbReference>